<evidence type="ECO:0000256" key="2">
    <source>
        <dbReference type="SAM" id="Phobius"/>
    </source>
</evidence>
<dbReference type="Pfam" id="PF00963">
    <property type="entry name" value="Cohesin"/>
    <property type="match status" value="1"/>
</dbReference>
<keyword evidence="3" id="KW-0732">Signal</keyword>
<reference evidence="5" key="1">
    <citation type="submission" date="2022-08" db="EMBL/GenBank/DDBJ databases">
        <authorList>
            <person name="Deng Y."/>
            <person name="Han X.-F."/>
            <person name="Zhang Y.-Q."/>
        </authorList>
    </citation>
    <scope>NUCLEOTIDE SEQUENCE</scope>
    <source>
        <strain evidence="5">CPCC 205763</strain>
    </source>
</reference>
<dbReference type="RefSeq" id="WP_259510534.1">
    <property type="nucleotide sequence ID" value="NZ_JANLCM010000003.1"/>
</dbReference>
<evidence type="ECO:0000313" key="5">
    <source>
        <dbReference type="EMBL" id="MCS5720275.1"/>
    </source>
</evidence>
<protein>
    <submittedName>
        <fullName evidence="5">Cohesin domain-containing protein</fullName>
    </submittedName>
</protein>
<dbReference type="Proteomes" id="UP001165584">
    <property type="component" value="Unassembled WGS sequence"/>
</dbReference>
<feature type="chain" id="PRO_5047490352" evidence="3">
    <location>
        <begin position="43"/>
        <end position="248"/>
    </location>
</feature>
<feature type="transmembrane region" description="Helical" evidence="2">
    <location>
        <begin position="219"/>
        <end position="240"/>
    </location>
</feature>
<dbReference type="CDD" id="cd08547">
    <property type="entry name" value="Type_II_cohesin"/>
    <property type="match status" value="1"/>
</dbReference>
<dbReference type="SUPFAM" id="SSF49384">
    <property type="entry name" value="Carbohydrate-binding domain"/>
    <property type="match status" value="1"/>
</dbReference>
<comment type="caution">
    <text evidence="5">The sequence shown here is derived from an EMBL/GenBank/DDBJ whole genome shotgun (WGS) entry which is preliminary data.</text>
</comment>
<sequence>MRKKDRVPLHDHTPHVRRLRTAVLTGAVALGLTLLGASPALAAPTTASVALTATPSVSVGDTVDVGIGLLGAADVYAYEVTLSYDPALFSYVADSATAPAGGYDTVKESAGSVTLVHSRLGTSPSLGGDVAASLQLTALAGGTAPAALTAASVTLVDPAGETTTLTDVATAAVAIAPLATETPTPTPSPTATTTPGGDTDPASTSTAGSSSGDLAATGFGIGALLLVAAAAVAAGVLLVIRRRTAGTR</sequence>
<keyword evidence="2" id="KW-0812">Transmembrane</keyword>
<keyword evidence="6" id="KW-1185">Reference proteome</keyword>
<dbReference type="InterPro" id="IPR002102">
    <property type="entry name" value="Cohesin_dom"/>
</dbReference>
<feature type="domain" description="Cohesin" evidence="4">
    <location>
        <begin position="54"/>
        <end position="170"/>
    </location>
</feature>
<evidence type="ECO:0000256" key="1">
    <source>
        <dbReference type="SAM" id="MobiDB-lite"/>
    </source>
</evidence>
<gene>
    <name evidence="5" type="ORF">N1027_19285</name>
</gene>
<keyword evidence="2" id="KW-1133">Transmembrane helix</keyword>
<dbReference type="InterPro" id="IPR008965">
    <property type="entry name" value="CBM2/CBM3_carb-bd_dom_sf"/>
</dbReference>
<evidence type="ECO:0000313" key="6">
    <source>
        <dbReference type="Proteomes" id="UP001165584"/>
    </source>
</evidence>
<evidence type="ECO:0000256" key="3">
    <source>
        <dbReference type="SAM" id="SignalP"/>
    </source>
</evidence>
<keyword evidence="2" id="KW-0472">Membrane</keyword>
<accession>A0ABT2GVN8</accession>
<dbReference type="Gene3D" id="2.60.40.680">
    <property type="match status" value="1"/>
</dbReference>
<evidence type="ECO:0000259" key="4">
    <source>
        <dbReference type="Pfam" id="PF00963"/>
    </source>
</evidence>
<feature type="region of interest" description="Disordered" evidence="1">
    <location>
        <begin position="177"/>
        <end position="210"/>
    </location>
</feature>
<organism evidence="5 6">
    <name type="scientific">Herbiconiux aconitum</name>
    <dbReference type="NCBI Taxonomy" id="2970913"/>
    <lineage>
        <taxon>Bacteria</taxon>
        <taxon>Bacillati</taxon>
        <taxon>Actinomycetota</taxon>
        <taxon>Actinomycetes</taxon>
        <taxon>Micrococcales</taxon>
        <taxon>Microbacteriaceae</taxon>
        <taxon>Herbiconiux</taxon>
    </lineage>
</organism>
<feature type="signal peptide" evidence="3">
    <location>
        <begin position="1"/>
        <end position="42"/>
    </location>
</feature>
<proteinExistence type="predicted"/>
<dbReference type="EMBL" id="JANLCM010000003">
    <property type="protein sequence ID" value="MCS5720275.1"/>
    <property type="molecule type" value="Genomic_DNA"/>
</dbReference>
<name>A0ABT2GVN8_9MICO</name>